<comment type="caution">
    <text evidence="1">The sequence shown here is derived from an EMBL/GenBank/DDBJ whole genome shotgun (WGS) entry which is preliminary data.</text>
</comment>
<dbReference type="Proteomes" id="UP001285244">
    <property type="component" value="Unassembled WGS sequence"/>
</dbReference>
<gene>
    <name evidence="1" type="ORF">MOZ64_07620</name>
</gene>
<dbReference type="EMBL" id="JALBUS010000011">
    <property type="protein sequence ID" value="MDX8417710.1"/>
    <property type="molecule type" value="Genomic_DNA"/>
</dbReference>
<proteinExistence type="predicted"/>
<dbReference type="RefSeq" id="WP_320325986.1">
    <property type="nucleotide sequence ID" value="NZ_JALBUS010000011.1"/>
</dbReference>
<keyword evidence="2" id="KW-1185">Reference proteome</keyword>
<name>A0ABU4WMD3_9FIRM</name>
<accession>A0ABU4WMD3</accession>
<evidence type="ECO:0000313" key="1">
    <source>
        <dbReference type="EMBL" id="MDX8417710.1"/>
    </source>
</evidence>
<sequence length="67" mass="7782">MYQKKLGFDPTDRKELHNALDEYYGPIGSEKDQDLSSDLAIDDKPSTWSKLSLEESEWLHKNHLVAF</sequence>
<organism evidence="1 2">
    <name type="scientific">Absicoccus intestinalis</name>
    <dbReference type="NCBI Taxonomy" id="2926319"/>
    <lineage>
        <taxon>Bacteria</taxon>
        <taxon>Bacillati</taxon>
        <taxon>Bacillota</taxon>
        <taxon>Erysipelotrichia</taxon>
        <taxon>Erysipelotrichales</taxon>
        <taxon>Erysipelotrichaceae</taxon>
        <taxon>Absicoccus</taxon>
    </lineage>
</organism>
<protein>
    <submittedName>
        <fullName evidence="1">Uncharacterized protein</fullName>
    </submittedName>
</protein>
<reference evidence="1 2" key="1">
    <citation type="submission" date="2022-03" db="EMBL/GenBank/DDBJ databases">
        <title>Novel taxa within the pig intestine.</title>
        <authorList>
            <person name="Wylensek D."/>
            <person name="Bishof K."/>
            <person name="Afrizal A."/>
            <person name="Clavel T."/>
        </authorList>
    </citation>
    <scope>NUCLEOTIDE SEQUENCE [LARGE SCALE GENOMIC DNA]</scope>
    <source>
        <strain evidence="1 2">Cla-KB-P134</strain>
    </source>
</reference>
<evidence type="ECO:0000313" key="2">
    <source>
        <dbReference type="Proteomes" id="UP001285244"/>
    </source>
</evidence>